<feature type="non-terminal residue" evidence="2">
    <location>
        <position position="295"/>
    </location>
</feature>
<feature type="region of interest" description="Disordered" evidence="1">
    <location>
        <begin position="41"/>
        <end position="66"/>
    </location>
</feature>
<sequence>MQSSSVDEEIRKALKPLQNGLENVFYNAISGAFSRLRERDLSDNSQHNQNEIPPQDTLHSRSSLEEWLERPFSPPGLCSEATTALREQVLEGRQKQVPLKELQSLKSIWSTSLQQNYGPYASFNRASLHHEAKQHLENQRLQDSINAQENPPTNRRQRIMRTYRHVTISSSESDILSSDTDTNRSFQSRSSYIPIEEIISDTSGLPRQDEATPPQAEEPAHLIPHQPPVGWPTFQQAWEDILTFSKQHNFGIRVNRSKKDNQGNRTEKTKYWITCDRHGRYECKGRARETRSLRD</sequence>
<keyword evidence="3" id="KW-1185">Reference proteome</keyword>
<evidence type="ECO:0000313" key="3">
    <source>
        <dbReference type="Proteomes" id="UP000504638"/>
    </source>
</evidence>
<gene>
    <name evidence="2 4" type="ORF">P152DRAFT_80639</name>
</gene>
<dbReference type="AlphaFoldDB" id="A0A6G1FZK3"/>
<dbReference type="Proteomes" id="UP000504638">
    <property type="component" value="Unplaced"/>
</dbReference>
<reference evidence="4" key="3">
    <citation type="submission" date="2025-04" db="UniProtKB">
        <authorList>
            <consortium name="RefSeq"/>
        </authorList>
    </citation>
    <scope>IDENTIFICATION</scope>
    <source>
        <strain evidence="4">CBS 781.70</strain>
    </source>
</reference>
<dbReference type="EMBL" id="ML975163">
    <property type="protein sequence ID" value="KAF1811152.1"/>
    <property type="molecule type" value="Genomic_DNA"/>
</dbReference>
<reference evidence="4" key="2">
    <citation type="submission" date="2020-04" db="EMBL/GenBank/DDBJ databases">
        <authorList>
            <consortium name="NCBI Genome Project"/>
        </authorList>
    </citation>
    <scope>NUCLEOTIDE SEQUENCE</scope>
    <source>
        <strain evidence="4">CBS 781.70</strain>
    </source>
</reference>
<feature type="compositionally biased region" description="Polar residues" evidence="1">
    <location>
        <begin position="43"/>
        <end position="52"/>
    </location>
</feature>
<reference evidence="2 4" key="1">
    <citation type="submission" date="2020-01" db="EMBL/GenBank/DDBJ databases">
        <authorList>
            <consortium name="DOE Joint Genome Institute"/>
            <person name="Haridas S."/>
            <person name="Albert R."/>
            <person name="Binder M."/>
            <person name="Bloem J."/>
            <person name="Labutti K."/>
            <person name="Salamov A."/>
            <person name="Andreopoulos B."/>
            <person name="Baker S.E."/>
            <person name="Barry K."/>
            <person name="Bills G."/>
            <person name="Bluhm B.H."/>
            <person name="Cannon C."/>
            <person name="Castanera R."/>
            <person name="Culley D.E."/>
            <person name="Daum C."/>
            <person name="Ezra D."/>
            <person name="Gonzalez J.B."/>
            <person name="Henrissat B."/>
            <person name="Kuo A."/>
            <person name="Liang C."/>
            <person name="Lipzen A."/>
            <person name="Lutzoni F."/>
            <person name="Magnuson J."/>
            <person name="Mondo S."/>
            <person name="Nolan M."/>
            <person name="Ohm R."/>
            <person name="Pangilinan J."/>
            <person name="Park H.-J."/>
            <person name="Ramirez L."/>
            <person name="Alfaro M."/>
            <person name="Sun H."/>
            <person name="Tritt A."/>
            <person name="Yoshinaga Y."/>
            <person name="Zwiers L.-H."/>
            <person name="Turgeon B.G."/>
            <person name="Goodwin S.B."/>
            <person name="Spatafora J.W."/>
            <person name="Crous P.W."/>
            <person name="Grigoriev I.V."/>
        </authorList>
    </citation>
    <scope>NUCLEOTIDE SEQUENCE</scope>
    <source>
        <strain evidence="2 4">CBS 781.70</strain>
    </source>
</reference>
<name>A0A6G1FZK3_9PEZI</name>
<evidence type="ECO:0000256" key="1">
    <source>
        <dbReference type="SAM" id="MobiDB-lite"/>
    </source>
</evidence>
<evidence type="ECO:0000313" key="2">
    <source>
        <dbReference type="EMBL" id="KAF1811152.1"/>
    </source>
</evidence>
<dbReference type="RefSeq" id="XP_033532783.1">
    <property type="nucleotide sequence ID" value="XM_033683262.1"/>
</dbReference>
<evidence type="ECO:0000313" key="4">
    <source>
        <dbReference type="RefSeq" id="XP_033532783.1"/>
    </source>
</evidence>
<accession>A0A6G1FZK3</accession>
<dbReference type="GeneID" id="54423832"/>
<protein>
    <submittedName>
        <fullName evidence="2 4">Uncharacterized protein</fullName>
    </submittedName>
</protein>
<organism evidence="2">
    <name type="scientific">Eremomyces bilateralis CBS 781.70</name>
    <dbReference type="NCBI Taxonomy" id="1392243"/>
    <lineage>
        <taxon>Eukaryota</taxon>
        <taxon>Fungi</taxon>
        <taxon>Dikarya</taxon>
        <taxon>Ascomycota</taxon>
        <taxon>Pezizomycotina</taxon>
        <taxon>Dothideomycetes</taxon>
        <taxon>Dothideomycetes incertae sedis</taxon>
        <taxon>Eremomycetales</taxon>
        <taxon>Eremomycetaceae</taxon>
        <taxon>Eremomyces</taxon>
    </lineage>
</organism>
<proteinExistence type="predicted"/>